<organism evidence="2 3">
    <name type="scientific">Hanseniaspora valbyensis NRRL Y-1626</name>
    <dbReference type="NCBI Taxonomy" id="766949"/>
    <lineage>
        <taxon>Eukaryota</taxon>
        <taxon>Fungi</taxon>
        <taxon>Dikarya</taxon>
        <taxon>Ascomycota</taxon>
        <taxon>Saccharomycotina</taxon>
        <taxon>Saccharomycetes</taxon>
        <taxon>Saccharomycodales</taxon>
        <taxon>Saccharomycodaceae</taxon>
        <taxon>Hanseniaspora</taxon>
    </lineage>
</organism>
<gene>
    <name evidence="2" type="ORF">HANVADRAFT_51615</name>
</gene>
<feature type="compositionally biased region" description="Basic residues" evidence="1">
    <location>
        <begin position="64"/>
        <end position="73"/>
    </location>
</feature>
<feature type="compositionally biased region" description="Low complexity" evidence="1">
    <location>
        <begin position="163"/>
        <end position="172"/>
    </location>
</feature>
<dbReference type="Proteomes" id="UP000092321">
    <property type="component" value="Unassembled WGS sequence"/>
</dbReference>
<sequence length="268" mass="31392">MAKITFTDELLNQPLPEPIYKKDILSNKKLEEDDDEAPPTASSFKQSEQDFESIQRKQELFNKKQQKLAKKNKNLQQLRNKKQKEQSKQQEKENEETENIEDKNIKEKISIDKLKAFEQQLISMQQKTERNRRLGKNGAEEEEELEELDMDFLESISDDTKSNSKSQSISSVKPKKTIFKDEENIQQNLPKQAKYDNKRDDYIQQESIKQTNKVSKLRALRDAKNKTQRIKQNDILIEKLSATKTSSTNAGRQTMKNTKLSKLRNKLL</sequence>
<evidence type="ECO:0000313" key="2">
    <source>
        <dbReference type="EMBL" id="OBA28295.1"/>
    </source>
</evidence>
<feature type="non-terminal residue" evidence="2">
    <location>
        <position position="268"/>
    </location>
</feature>
<feature type="compositionally biased region" description="Polar residues" evidence="1">
    <location>
        <begin position="242"/>
        <end position="258"/>
    </location>
</feature>
<feature type="compositionally biased region" description="Basic and acidic residues" evidence="1">
    <location>
        <begin position="83"/>
        <end position="92"/>
    </location>
</feature>
<comment type="caution">
    <text evidence="2">The sequence shown here is derived from an EMBL/GenBank/DDBJ whole genome shotgun (WGS) entry which is preliminary data.</text>
</comment>
<feature type="compositionally biased region" description="Acidic residues" evidence="1">
    <location>
        <begin position="140"/>
        <end position="152"/>
    </location>
</feature>
<dbReference type="AlphaFoldDB" id="A0A1B7TI21"/>
<protein>
    <submittedName>
        <fullName evidence="2">Uncharacterized protein</fullName>
    </submittedName>
</protein>
<dbReference type="OrthoDB" id="3972877at2759"/>
<evidence type="ECO:0000313" key="3">
    <source>
        <dbReference type="Proteomes" id="UP000092321"/>
    </source>
</evidence>
<dbReference type="EMBL" id="LXPE01000004">
    <property type="protein sequence ID" value="OBA28295.1"/>
    <property type="molecule type" value="Genomic_DNA"/>
</dbReference>
<name>A0A1B7TI21_9ASCO</name>
<feature type="region of interest" description="Disordered" evidence="1">
    <location>
        <begin position="122"/>
        <end position="198"/>
    </location>
</feature>
<reference evidence="3" key="1">
    <citation type="journal article" date="2016" name="Proc. Natl. Acad. Sci. U.S.A.">
        <title>Comparative genomics of biotechnologically important yeasts.</title>
        <authorList>
            <person name="Riley R."/>
            <person name="Haridas S."/>
            <person name="Wolfe K.H."/>
            <person name="Lopes M.R."/>
            <person name="Hittinger C.T."/>
            <person name="Goeker M."/>
            <person name="Salamov A.A."/>
            <person name="Wisecaver J.H."/>
            <person name="Long T.M."/>
            <person name="Calvey C.H."/>
            <person name="Aerts A.L."/>
            <person name="Barry K.W."/>
            <person name="Choi C."/>
            <person name="Clum A."/>
            <person name="Coughlan A.Y."/>
            <person name="Deshpande S."/>
            <person name="Douglass A.P."/>
            <person name="Hanson S.J."/>
            <person name="Klenk H.-P."/>
            <person name="LaButti K.M."/>
            <person name="Lapidus A."/>
            <person name="Lindquist E.A."/>
            <person name="Lipzen A.M."/>
            <person name="Meier-Kolthoff J.P."/>
            <person name="Ohm R.A."/>
            <person name="Otillar R.P."/>
            <person name="Pangilinan J.L."/>
            <person name="Peng Y."/>
            <person name="Rokas A."/>
            <person name="Rosa C.A."/>
            <person name="Scheuner C."/>
            <person name="Sibirny A.A."/>
            <person name="Slot J.C."/>
            <person name="Stielow J.B."/>
            <person name="Sun H."/>
            <person name="Kurtzman C.P."/>
            <person name="Blackwell M."/>
            <person name="Grigoriev I.V."/>
            <person name="Jeffries T.W."/>
        </authorList>
    </citation>
    <scope>NUCLEOTIDE SEQUENCE [LARGE SCALE GENOMIC DNA]</scope>
    <source>
        <strain evidence="3">NRRL Y-1626</strain>
    </source>
</reference>
<proteinExistence type="predicted"/>
<feature type="compositionally biased region" description="Basic and acidic residues" evidence="1">
    <location>
        <begin position="100"/>
        <end position="109"/>
    </location>
</feature>
<evidence type="ECO:0000256" key="1">
    <source>
        <dbReference type="SAM" id="MobiDB-lite"/>
    </source>
</evidence>
<feature type="compositionally biased region" description="Basic and acidic residues" evidence="1">
    <location>
        <begin position="53"/>
        <end position="62"/>
    </location>
</feature>
<feature type="region of interest" description="Disordered" evidence="1">
    <location>
        <begin position="26"/>
        <end position="109"/>
    </location>
</feature>
<feature type="region of interest" description="Disordered" evidence="1">
    <location>
        <begin position="1"/>
        <end position="20"/>
    </location>
</feature>
<feature type="compositionally biased region" description="Basic residues" evidence="1">
    <location>
        <begin position="259"/>
        <end position="268"/>
    </location>
</feature>
<feature type="region of interest" description="Disordered" evidence="1">
    <location>
        <begin position="242"/>
        <end position="268"/>
    </location>
</feature>
<accession>A0A1B7TI21</accession>
<keyword evidence="3" id="KW-1185">Reference proteome</keyword>